<dbReference type="PANTHER" id="PTHR30570:SF6">
    <property type="entry name" value="PHOSPHATE-BINDING PROTEIN PSTS"/>
    <property type="match status" value="1"/>
</dbReference>
<evidence type="ECO:0000313" key="4">
    <source>
        <dbReference type="EMBL" id="MFC5520640.1"/>
    </source>
</evidence>
<keyword evidence="1 2" id="KW-0732">Signal</keyword>
<dbReference type="Pfam" id="PF12849">
    <property type="entry name" value="PBP_like_2"/>
    <property type="match status" value="1"/>
</dbReference>
<feature type="domain" description="PBP" evidence="3">
    <location>
        <begin position="205"/>
        <end position="471"/>
    </location>
</feature>
<keyword evidence="5" id="KW-1185">Reference proteome</keyword>
<feature type="signal peptide" evidence="2">
    <location>
        <begin position="1"/>
        <end position="27"/>
    </location>
</feature>
<sequence length="497" mass="53626">MQNRPVKRTIRAALHAAALLLAIGAQAAPPPSEGYRPQRVASGAIASVGDTAMQPLMDAWIDAFHQRQPGVTRSQRWLHVGDVAAVGALMFELADVAPMTRAPLPAELAPYAHQFAGDMMKKPLLVRVAWRGGEPAYLALNKRPDAPLAPKLQEFVRFALSRDGQEIVGRQAGFRALSAAEAAQELPKLDGFLATLDPALPPYRAGAQVHGDVRSVGSDGMKSLMERWMNGLHAVQPGVRRGERWEHLGTLNGFHALLAGETDLAPMGRELWPDEAAAYSALYPGQKLFEVRVARGGFNTPQRTTAQAIFVNANNPIGRITVPQLAAILGSSPTITRWGQLGLTGEWAERPIAIHMPPRVAPNAMSMQGVVLRGGAWNDARHEASIADTAKAIAQDPAAIGFGGFEEGGPGLKSLAVAASESGPYVEGNGETASSGRYPLTRYMYIRLHRKPGQALAPQVKEFFRYVLSREGQEPILYSGYFPLSGREVEEELAKLE</sequence>
<organism evidence="4 5">
    <name type="scientific">Polaromonas jejuensis</name>
    <dbReference type="NCBI Taxonomy" id="457502"/>
    <lineage>
        <taxon>Bacteria</taxon>
        <taxon>Pseudomonadati</taxon>
        <taxon>Pseudomonadota</taxon>
        <taxon>Betaproteobacteria</taxon>
        <taxon>Burkholderiales</taxon>
        <taxon>Comamonadaceae</taxon>
        <taxon>Polaromonas</taxon>
    </lineage>
</organism>
<proteinExistence type="predicted"/>
<feature type="chain" id="PRO_5046321265" evidence="2">
    <location>
        <begin position="28"/>
        <end position="497"/>
    </location>
</feature>
<reference evidence="5" key="1">
    <citation type="journal article" date="2019" name="Int. J. Syst. Evol. Microbiol.">
        <title>The Global Catalogue of Microorganisms (GCM) 10K type strain sequencing project: providing services to taxonomists for standard genome sequencing and annotation.</title>
        <authorList>
            <consortium name="The Broad Institute Genomics Platform"/>
            <consortium name="The Broad Institute Genome Sequencing Center for Infectious Disease"/>
            <person name="Wu L."/>
            <person name="Ma J."/>
        </authorList>
    </citation>
    <scope>NUCLEOTIDE SEQUENCE [LARGE SCALE GENOMIC DNA]</scope>
    <source>
        <strain evidence="5">CGMCC 4.7277</strain>
    </source>
</reference>
<dbReference type="EMBL" id="JBHSMX010000011">
    <property type="protein sequence ID" value="MFC5520640.1"/>
    <property type="molecule type" value="Genomic_DNA"/>
</dbReference>
<evidence type="ECO:0000259" key="3">
    <source>
        <dbReference type="Pfam" id="PF12849"/>
    </source>
</evidence>
<evidence type="ECO:0000313" key="5">
    <source>
        <dbReference type="Proteomes" id="UP001596084"/>
    </source>
</evidence>
<evidence type="ECO:0000256" key="2">
    <source>
        <dbReference type="SAM" id="SignalP"/>
    </source>
</evidence>
<protein>
    <submittedName>
        <fullName evidence="4">Substrate-binding domain-containing protein</fullName>
    </submittedName>
</protein>
<dbReference type="Proteomes" id="UP001596084">
    <property type="component" value="Unassembled WGS sequence"/>
</dbReference>
<evidence type="ECO:0000256" key="1">
    <source>
        <dbReference type="ARBA" id="ARBA00022729"/>
    </source>
</evidence>
<dbReference type="InterPro" id="IPR050811">
    <property type="entry name" value="Phosphate_ABC_transporter"/>
</dbReference>
<comment type="caution">
    <text evidence="4">The sequence shown here is derived from an EMBL/GenBank/DDBJ whole genome shotgun (WGS) entry which is preliminary data.</text>
</comment>
<dbReference type="RefSeq" id="WP_218017484.1">
    <property type="nucleotide sequence ID" value="NZ_JBHSMX010000011.1"/>
</dbReference>
<accession>A0ABW0Q746</accession>
<dbReference type="InterPro" id="IPR024370">
    <property type="entry name" value="PBP_domain"/>
</dbReference>
<gene>
    <name evidence="4" type="ORF">ACFPP7_06880</name>
</gene>
<dbReference type="PANTHER" id="PTHR30570">
    <property type="entry name" value="PERIPLASMIC PHOSPHATE BINDING COMPONENT OF PHOSPHATE ABC TRANSPORTER"/>
    <property type="match status" value="1"/>
</dbReference>
<name>A0ABW0Q746_9BURK</name>